<proteinExistence type="predicted"/>
<sequence>MDAKRKLINLLVENLGNKLPQLLNSDKKGIDQVGGYDFDRDSLVAASEGSLAEVLDSLVNFLQQLSKVRDH</sequence>
<organism evidence="1 2">
    <name type="scientific">Xylona heveae (strain CBS 132557 / TC161)</name>
    <dbReference type="NCBI Taxonomy" id="1328760"/>
    <lineage>
        <taxon>Eukaryota</taxon>
        <taxon>Fungi</taxon>
        <taxon>Dikarya</taxon>
        <taxon>Ascomycota</taxon>
        <taxon>Pezizomycotina</taxon>
        <taxon>Xylonomycetes</taxon>
        <taxon>Xylonales</taxon>
        <taxon>Xylonaceae</taxon>
        <taxon>Xylona</taxon>
    </lineage>
</organism>
<dbReference type="InParanoid" id="A0A165IPZ6"/>
<name>A0A165IPZ6_XYLHT</name>
<protein>
    <submittedName>
        <fullName evidence="1">Uncharacterized protein</fullName>
    </submittedName>
</protein>
<dbReference type="Proteomes" id="UP000076632">
    <property type="component" value="Unassembled WGS sequence"/>
</dbReference>
<dbReference type="GeneID" id="28901930"/>
<evidence type="ECO:0000313" key="2">
    <source>
        <dbReference type="Proteomes" id="UP000076632"/>
    </source>
</evidence>
<evidence type="ECO:0000313" key="1">
    <source>
        <dbReference type="EMBL" id="KZF25214.1"/>
    </source>
</evidence>
<dbReference type="EMBL" id="KV407455">
    <property type="protein sequence ID" value="KZF25214.1"/>
    <property type="molecule type" value="Genomic_DNA"/>
</dbReference>
<dbReference type="AlphaFoldDB" id="A0A165IPZ6"/>
<reference evidence="1 2" key="1">
    <citation type="journal article" date="2016" name="Fungal Biol.">
        <title>The genome of Xylona heveae provides a window into fungal endophytism.</title>
        <authorList>
            <person name="Gazis R."/>
            <person name="Kuo A."/>
            <person name="Riley R."/>
            <person name="LaButti K."/>
            <person name="Lipzen A."/>
            <person name="Lin J."/>
            <person name="Amirebrahimi M."/>
            <person name="Hesse C.N."/>
            <person name="Spatafora J.W."/>
            <person name="Henrissat B."/>
            <person name="Hainaut M."/>
            <person name="Grigoriev I.V."/>
            <person name="Hibbett D.S."/>
        </authorList>
    </citation>
    <scope>NUCLEOTIDE SEQUENCE [LARGE SCALE GENOMIC DNA]</scope>
    <source>
        <strain evidence="1 2">TC161</strain>
    </source>
</reference>
<accession>A0A165IPZ6</accession>
<dbReference type="RefSeq" id="XP_018190769.1">
    <property type="nucleotide sequence ID" value="XM_018336793.1"/>
</dbReference>
<keyword evidence="2" id="KW-1185">Reference proteome</keyword>
<gene>
    <name evidence="1" type="ORF">L228DRAFT_64215</name>
</gene>